<dbReference type="InterPro" id="IPR002711">
    <property type="entry name" value="HNH"/>
</dbReference>
<dbReference type="RefSeq" id="WP_206592549.1">
    <property type="nucleotide sequence ID" value="NZ_JAFKCS010000002.1"/>
</dbReference>
<keyword evidence="2" id="KW-0255">Endonuclease</keyword>
<dbReference type="Pfam" id="PF01844">
    <property type="entry name" value="HNH"/>
    <property type="match status" value="1"/>
</dbReference>
<reference evidence="2 3" key="1">
    <citation type="submission" date="2021-03" db="EMBL/GenBank/DDBJ databases">
        <title>novel species isolated from a fishpond in China.</title>
        <authorList>
            <person name="Lu H."/>
            <person name="Cai Z."/>
        </authorList>
    </citation>
    <scope>NUCLEOTIDE SEQUENCE [LARGE SCALE GENOMIC DNA]</scope>
    <source>
        <strain evidence="2 3">Y57</strain>
    </source>
</reference>
<keyword evidence="2" id="KW-0378">Hydrolase</keyword>
<dbReference type="Proteomes" id="UP000663992">
    <property type="component" value="Unassembled WGS sequence"/>
</dbReference>
<feature type="domain" description="HNH nuclease" evidence="1">
    <location>
        <begin position="245"/>
        <end position="306"/>
    </location>
</feature>
<evidence type="ECO:0000259" key="1">
    <source>
        <dbReference type="SMART" id="SM00507"/>
    </source>
</evidence>
<dbReference type="CDD" id="cd00085">
    <property type="entry name" value="HNHc"/>
    <property type="match status" value="1"/>
</dbReference>
<evidence type="ECO:0000313" key="3">
    <source>
        <dbReference type="Proteomes" id="UP000663992"/>
    </source>
</evidence>
<accession>A0ABS3CNM2</accession>
<gene>
    <name evidence="2" type="ORF">J0A65_02485</name>
</gene>
<organism evidence="2 3">
    <name type="scientific">Bowmanella yangjiangensis</name>
    <dbReference type="NCBI Taxonomy" id="2811230"/>
    <lineage>
        <taxon>Bacteria</taxon>
        <taxon>Pseudomonadati</taxon>
        <taxon>Pseudomonadota</taxon>
        <taxon>Gammaproteobacteria</taxon>
        <taxon>Alteromonadales</taxon>
        <taxon>Alteromonadaceae</taxon>
        <taxon>Bowmanella</taxon>
    </lineage>
</organism>
<sequence length="325" mass="37569">MARRSKRNTPESLRVELIKLLTKFEEKLLDENLREQVKGLVPANHLLRDLGSSLIKDEDATSARDRILSYLRKYPGMLLDGDELMVVAGISEYARRIRELRVQMGWPILAGKAIKDMLVEGEVIDSASDSNRIKTDTYFLVQDQQDKEAAFRWNLANEIRKKKISVKDKIITYLRENVGKEINGEELKYLANDKSEWARRVRELRTEDGWPVATRQSGRPELKVGVYVLEENRQAEVHDRKIPDPVRVETLERDHFSCKVCGWNYSNRRAEDKIRNLLELHHIEHHASGGKNELNNLITLCNVCHDDVHRGNKSNQELKELIAVG</sequence>
<proteinExistence type="predicted"/>
<dbReference type="SMART" id="SM00507">
    <property type="entry name" value="HNHc"/>
    <property type="match status" value="1"/>
</dbReference>
<protein>
    <submittedName>
        <fullName evidence="2">HNH endonuclease</fullName>
    </submittedName>
</protein>
<comment type="caution">
    <text evidence="2">The sequence shown here is derived from an EMBL/GenBank/DDBJ whole genome shotgun (WGS) entry which is preliminary data.</text>
</comment>
<keyword evidence="3" id="KW-1185">Reference proteome</keyword>
<dbReference type="EMBL" id="JAFKCS010000002">
    <property type="protein sequence ID" value="MBN7818712.1"/>
    <property type="molecule type" value="Genomic_DNA"/>
</dbReference>
<dbReference type="Gene3D" id="1.10.30.50">
    <property type="match status" value="1"/>
</dbReference>
<keyword evidence="2" id="KW-0540">Nuclease</keyword>
<evidence type="ECO:0000313" key="2">
    <source>
        <dbReference type="EMBL" id="MBN7818712.1"/>
    </source>
</evidence>
<name>A0ABS3CNM2_9ALTE</name>
<dbReference type="GO" id="GO:0004519">
    <property type="term" value="F:endonuclease activity"/>
    <property type="evidence" value="ECO:0007669"/>
    <property type="project" value="UniProtKB-KW"/>
</dbReference>
<dbReference type="InterPro" id="IPR003615">
    <property type="entry name" value="HNH_nuc"/>
</dbReference>